<feature type="transmembrane region" description="Helical" evidence="12">
    <location>
        <begin position="1088"/>
        <end position="1105"/>
    </location>
</feature>
<dbReference type="SMART" id="SM00487">
    <property type="entry name" value="DEXDc"/>
    <property type="match status" value="1"/>
</dbReference>
<dbReference type="PANTHER" id="PTHR45685:SF1">
    <property type="entry name" value="HELICASE SRCAP"/>
    <property type="match status" value="1"/>
</dbReference>
<keyword evidence="12" id="KW-1133">Transmembrane helix</keyword>
<evidence type="ECO:0000256" key="5">
    <source>
        <dbReference type="ARBA" id="ARBA00022806"/>
    </source>
</evidence>
<dbReference type="PANTHER" id="PTHR45685">
    <property type="entry name" value="HELICASE SRCAP-RELATED"/>
    <property type="match status" value="1"/>
</dbReference>
<keyword evidence="12" id="KW-0812">Transmembrane</keyword>
<feature type="region of interest" description="Disordered" evidence="11">
    <location>
        <begin position="1752"/>
        <end position="1772"/>
    </location>
</feature>
<keyword evidence="4" id="KW-0378">Hydrolase</keyword>
<dbReference type="InterPro" id="IPR038718">
    <property type="entry name" value="SNF2-like_sf"/>
</dbReference>
<keyword evidence="5" id="KW-0347">Helicase</keyword>
<sequence length="1838" mass="197957">MDRYPRRGRSAAAAAAPAAGQQKKQQQQQQKSKKQQEEEEDAALPADEDELPEEAGGSGSEEEDEGDDASEEEAGSDAAAGSGDAEEEAEEAEGSGEGEDDDDAEAAAASEEGEEADDEEEEGEEENEDDEQEGEAAEDGGQEEGATPVPSSSQQQQGGQQQQQRRPGAAAAGKAAIGRPKGKPGRPPGSAAKALQAQRVYKDYSYVLALPKAEQQEILTQADKVRKARGAARAAPFPEPKRNKCHWDHLLEEAEWMAKEFQRERGWKLKQAKRFVRAVKASKLDVESRAEVRAAEEVAKIRRHAGWISRQVAGFWKKAERVVNYKVFVAIEARKREVLDKHLDMIVGQTEAFSKMLAANLVGPEQQQQQQLALPAPAVKAEEQQQQQGEEPADAGSGGSTKRAGSCGGGRLTRNSSMQPEQQQQQQQKPDVKQEQQHVKQEDSPQQQQQQQQDEQQQDDDEPPEDETVAALAGELLPDAEPAAAADEAADAAAAAADGDAPQQQQDDASAVPAAAAGSKRRRSSGVAAAAAAADEEDADVGVAAAAAAPERRTTKRPRRAAAAPKQQQQPSKAGSSRRSSAAAAAAAAPAAAAAAAGDADFQSGDEASDDDEATLEEEERLAQGEGAAAAAADKELDELDEEANLPLEELLARYGFVVPDEDAELQHHDSSEEGEEEEAAEQQQQQDDNNTAAAAADGETKQGDDDDPQQQHDGKQAGKKAKQKRGKGAAGAEEEEEDGERRAAGSDDEEAMVAASRDAAAAQPTGFTLATTQVQTPVPFLLKHTLREYQHIGLDWLVSLYSKKLNGILADEMGLGKTIQTVALLAYLACEEGVWGPHLVVVPTSVMLNWEMEFKKWCPAFKLLTYYGSAKERKAKRQGWSKPGAFHVCITSYTLVLQDAKMFRRKKWKYLILDVAMMHVTALTEPMLLLLVLLLLLLPQMFRRKKWKYLILDEAHMIKNWKSQRWQTLLRFNSKRRLLITGTPLQNDLMELWSLMHFLMPAVFSSHAQFKDWFSNPLSGAVEAGGEVSVQLVERLHGVLRPFLLRRLKSEVEKQMPAKHEHVLTCRLSKRQRQLYDEYMSRSETRAVMSGGNFMGVVGVLMQLRKVCNHPDLFEGRAIVGAAADGSAAAGSSSSRMPLCGWDLVRAVGGAAHPIAACLKGRMGARALADLPSLILELSPTYEERAAAMEEVLQWFMVAIPRARGRPVDAWCSRPDGAAVRRAAQAALIAEQEFFARGGSLRTALVRKQLFFPDRRLLQYDCGKLVELDLLLRQLKAGGHRVLIFTQMAKMLDVLEAFLNLHGHVYMRLDGSTKPEQRQVMMQRFNSDTKYFVFILSTRSGGVGINLTGADTVVFYDSDWNPAMDAQAQDRCHRIGQTREVHIYRLISANTIEENILRKSDQKRQLDWLAIQSGGFNTEMLAKLNLSGGAAGGLSADDLRAALRSAEDEDDAAAAAVAEKEAEAEMDEFTAEPPPEEAKDEDLEGGDGDEPSRMGGGTRAGTPASASTVPPPPPPSGGGRGRGRNHHASCQAAAAAAAAAKGSSRASSPPAAAAADGAGDGADGDKDKEAAAAAAAEPEEDAEEQARDAVIKDLATLQEGQSGKDLLARLSSSLSPIEQYAVRHLEAQRPVDVEAAAAAAVEDIQREEWELDAIERRKEQQEAEAEDSDEVIEGWDKAAADAAYQEYQQEIKQILADEEAEAAKAAAAAALEAEMLEADLAAAAAAGANAAYLHDYPAEYSGYGLDGELGEGLEVTSPGSGRPKRDGVGQQGWSARYANLPSHFQQQQGGWQPLKKQRGLMPGEAGGSAAAGAAGGGFVGGRGRGRGRVGRPPGYTG</sequence>
<feature type="compositionally biased region" description="Gly residues" evidence="11">
    <location>
        <begin position="1814"/>
        <end position="1823"/>
    </location>
</feature>
<dbReference type="PROSITE" id="PS51204">
    <property type="entry name" value="HSA"/>
    <property type="match status" value="1"/>
</dbReference>
<feature type="region of interest" description="Disordered" evidence="11">
    <location>
        <begin position="368"/>
        <end position="644"/>
    </location>
</feature>
<feature type="compositionally biased region" description="Low complexity" evidence="11">
    <location>
        <begin position="470"/>
        <end position="518"/>
    </location>
</feature>
<feature type="compositionally biased region" description="Basic and acidic residues" evidence="11">
    <location>
        <begin position="430"/>
        <end position="443"/>
    </location>
</feature>
<dbReference type="Pfam" id="PF00271">
    <property type="entry name" value="Helicase_C"/>
    <property type="match status" value="1"/>
</dbReference>
<keyword evidence="12" id="KW-0472">Membrane</keyword>
<evidence type="ECO:0000256" key="3">
    <source>
        <dbReference type="ARBA" id="ARBA00022741"/>
    </source>
</evidence>
<dbReference type="Pfam" id="PF07529">
    <property type="entry name" value="HSA"/>
    <property type="match status" value="1"/>
</dbReference>
<evidence type="ECO:0000256" key="11">
    <source>
        <dbReference type="SAM" id="MobiDB-lite"/>
    </source>
</evidence>
<feature type="compositionally biased region" description="Acidic residues" evidence="11">
    <location>
        <begin position="84"/>
        <end position="142"/>
    </location>
</feature>
<proteinExistence type="inferred from homology"/>
<dbReference type="Gene3D" id="3.40.50.10810">
    <property type="entry name" value="Tandem AAA-ATPase domain"/>
    <property type="match status" value="2"/>
</dbReference>
<evidence type="ECO:0000259" key="13">
    <source>
        <dbReference type="PROSITE" id="PS51192"/>
    </source>
</evidence>
<feature type="region of interest" description="Disordered" evidence="11">
    <location>
        <begin position="659"/>
        <end position="760"/>
    </location>
</feature>
<feature type="region of interest" description="Disordered" evidence="11">
    <location>
        <begin position="1"/>
        <end position="194"/>
    </location>
</feature>
<dbReference type="InterPro" id="IPR001650">
    <property type="entry name" value="Helicase_C-like"/>
</dbReference>
<evidence type="ECO:0000256" key="2">
    <source>
        <dbReference type="ARBA" id="ARBA00009220"/>
    </source>
</evidence>
<dbReference type="SUPFAM" id="SSF52540">
    <property type="entry name" value="P-loop containing nucleoside triphosphate hydrolases"/>
    <property type="match status" value="2"/>
</dbReference>
<dbReference type="InterPro" id="IPR027417">
    <property type="entry name" value="P-loop_NTPase"/>
</dbReference>
<feature type="compositionally biased region" description="Acidic residues" evidence="11">
    <location>
        <begin position="1465"/>
        <end position="1490"/>
    </location>
</feature>
<evidence type="ECO:0000259" key="14">
    <source>
        <dbReference type="PROSITE" id="PS51194"/>
    </source>
</evidence>
<keyword evidence="17" id="KW-1185">Reference proteome</keyword>
<feature type="coiled-coil region" evidence="10">
    <location>
        <begin position="1638"/>
        <end position="1705"/>
    </location>
</feature>
<feature type="compositionally biased region" description="Low complexity" evidence="11">
    <location>
        <begin position="682"/>
        <end position="698"/>
    </location>
</feature>
<evidence type="ECO:0000256" key="12">
    <source>
        <dbReference type="SAM" id="Phobius"/>
    </source>
</evidence>
<dbReference type="InterPro" id="IPR050520">
    <property type="entry name" value="INO80/SWR1_helicase"/>
</dbReference>
<feature type="compositionally biased region" description="Basic residues" evidence="11">
    <location>
        <begin position="718"/>
        <end position="728"/>
    </location>
</feature>
<dbReference type="SMART" id="SM00573">
    <property type="entry name" value="HSA"/>
    <property type="match status" value="1"/>
</dbReference>
<dbReference type="InterPro" id="IPR014001">
    <property type="entry name" value="Helicase_ATP-bd"/>
</dbReference>
<keyword evidence="10" id="KW-0175">Coiled coil</keyword>
<feature type="compositionally biased region" description="Low complexity" evidence="11">
    <location>
        <begin position="419"/>
        <end position="429"/>
    </location>
</feature>
<evidence type="ECO:0000313" key="16">
    <source>
        <dbReference type="EMBL" id="WIA20227.1"/>
    </source>
</evidence>
<keyword evidence="7" id="KW-0156">Chromatin regulator</keyword>
<evidence type="ECO:0000256" key="10">
    <source>
        <dbReference type="SAM" id="Coils"/>
    </source>
</evidence>
<feature type="compositionally biased region" description="Acidic residues" evidence="11">
    <location>
        <begin position="60"/>
        <end position="75"/>
    </location>
</feature>
<keyword evidence="6" id="KW-0067">ATP-binding</keyword>
<dbReference type="PROSITE" id="PS51194">
    <property type="entry name" value="HELICASE_CTER"/>
    <property type="match status" value="1"/>
</dbReference>
<feature type="compositionally biased region" description="Acidic residues" evidence="11">
    <location>
        <begin position="607"/>
        <end position="620"/>
    </location>
</feature>
<feature type="domain" description="Helicase ATP-binding" evidence="13">
    <location>
        <begin position="799"/>
        <end position="1003"/>
    </location>
</feature>
<feature type="compositionally biased region" description="Low complexity" evidence="11">
    <location>
        <begin position="154"/>
        <end position="179"/>
    </location>
</feature>
<feature type="compositionally biased region" description="Low complexity" evidence="11">
    <location>
        <begin position="444"/>
        <end position="455"/>
    </location>
</feature>
<gene>
    <name evidence="16" type="ORF">OEZ85_006067</name>
</gene>
<dbReference type="InterPro" id="IPR014012">
    <property type="entry name" value="HSA_dom"/>
</dbReference>
<keyword evidence="8" id="KW-0238">DNA-binding</keyword>
<dbReference type="PROSITE" id="PS51192">
    <property type="entry name" value="HELICASE_ATP_BIND_1"/>
    <property type="match status" value="1"/>
</dbReference>
<keyword evidence="3" id="KW-0547">Nucleotide-binding</keyword>
<keyword evidence="9" id="KW-0539">Nucleus</keyword>
<feature type="compositionally biased region" description="Acidic residues" evidence="11">
    <location>
        <begin position="456"/>
        <end position="468"/>
    </location>
</feature>
<evidence type="ECO:0000256" key="6">
    <source>
        <dbReference type="ARBA" id="ARBA00022840"/>
    </source>
</evidence>
<feature type="region of interest" description="Disordered" evidence="11">
    <location>
        <begin position="1785"/>
        <end position="1838"/>
    </location>
</feature>
<feature type="compositionally biased region" description="Acidic residues" evidence="11">
    <location>
        <begin position="37"/>
        <end position="53"/>
    </location>
</feature>
<evidence type="ECO:0000259" key="15">
    <source>
        <dbReference type="PROSITE" id="PS51204"/>
    </source>
</evidence>
<feature type="compositionally biased region" description="Basic and acidic residues" evidence="11">
    <location>
        <begin position="699"/>
        <end position="717"/>
    </location>
</feature>
<dbReference type="Pfam" id="PF00176">
    <property type="entry name" value="SNF2-rel_dom"/>
    <property type="match status" value="2"/>
</dbReference>
<dbReference type="Gene3D" id="1.20.120.850">
    <property type="entry name" value="SWI2/SNF2 ATPases, N-terminal domain"/>
    <property type="match status" value="1"/>
</dbReference>
<name>A0ABY8UFE0_TETOB</name>
<evidence type="ECO:0000256" key="4">
    <source>
        <dbReference type="ARBA" id="ARBA00022801"/>
    </source>
</evidence>
<comment type="similarity">
    <text evidence="2">Belongs to the SNF2/RAD54 helicase family. SWR1 subfamily.</text>
</comment>
<evidence type="ECO:0000256" key="9">
    <source>
        <dbReference type="ARBA" id="ARBA00023242"/>
    </source>
</evidence>
<feature type="compositionally biased region" description="Low complexity" evidence="11">
    <location>
        <begin position="11"/>
        <end position="30"/>
    </location>
</feature>
<dbReference type="EMBL" id="CP126218">
    <property type="protein sequence ID" value="WIA20227.1"/>
    <property type="molecule type" value="Genomic_DNA"/>
</dbReference>
<feature type="region of interest" description="Disordered" evidence="11">
    <location>
        <begin position="1446"/>
        <end position="1604"/>
    </location>
</feature>
<feature type="compositionally biased region" description="Low complexity" evidence="11">
    <location>
        <begin position="574"/>
        <end position="601"/>
    </location>
</feature>
<dbReference type="CDD" id="cd18793">
    <property type="entry name" value="SF2_C_SNF"/>
    <property type="match status" value="1"/>
</dbReference>
<evidence type="ECO:0000313" key="17">
    <source>
        <dbReference type="Proteomes" id="UP001244341"/>
    </source>
</evidence>
<evidence type="ECO:0000256" key="8">
    <source>
        <dbReference type="ARBA" id="ARBA00023125"/>
    </source>
</evidence>
<feature type="domain" description="HSA" evidence="15">
    <location>
        <begin position="234"/>
        <end position="308"/>
    </location>
</feature>
<feature type="compositionally biased region" description="Low complexity" evidence="11">
    <location>
        <begin position="1532"/>
        <end position="1558"/>
    </location>
</feature>
<reference evidence="16 17" key="1">
    <citation type="submission" date="2023-05" db="EMBL/GenBank/DDBJ databases">
        <title>A 100% complete, gapless, phased diploid assembly of the Scenedesmus obliquus UTEX 3031 genome.</title>
        <authorList>
            <person name="Biondi T.C."/>
            <person name="Hanschen E.R."/>
            <person name="Kwon T."/>
            <person name="Eng W."/>
            <person name="Kruse C.P.S."/>
            <person name="Koehler S.I."/>
            <person name="Kunde Y."/>
            <person name="Gleasner C.D."/>
            <person name="You Mak K.T."/>
            <person name="Polle J."/>
            <person name="Hovde B.T."/>
            <person name="Starkenburg S.R."/>
        </authorList>
    </citation>
    <scope>NUCLEOTIDE SEQUENCE [LARGE SCALE GENOMIC DNA]</scope>
    <source>
        <strain evidence="16 17">DOE0152z</strain>
    </source>
</reference>
<dbReference type="SMART" id="SM00490">
    <property type="entry name" value="HELICc"/>
    <property type="match status" value="1"/>
</dbReference>
<accession>A0ABY8UFE0</accession>
<protein>
    <submittedName>
        <fullName evidence="16">Uncharacterized protein</fullName>
    </submittedName>
</protein>
<evidence type="ECO:0000256" key="1">
    <source>
        <dbReference type="ARBA" id="ARBA00004123"/>
    </source>
</evidence>
<evidence type="ECO:0000256" key="7">
    <source>
        <dbReference type="ARBA" id="ARBA00022853"/>
    </source>
</evidence>
<feature type="transmembrane region" description="Helical" evidence="12">
    <location>
        <begin position="911"/>
        <end position="939"/>
    </location>
</feature>
<comment type="subcellular location">
    <subcellularLocation>
        <location evidence="1">Nucleus</location>
    </subcellularLocation>
</comment>
<dbReference type="InterPro" id="IPR049730">
    <property type="entry name" value="SNF2/RAD54-like_C"/>
</dbReference>
<feature type="compositionally biased region" description="Low complexity" evidence="11">
    <location>
        <begin position="368"/>
        <end position="390"/>
    </location>
</feature>
<dbReference type="Gene3D" id="3.40.50.300">
    <property type="entry name" value="P-loop containing nucleotide triphosphate hydrolases"/>
    <property type="match status" value="1"/>
</dbReference>
<feature type="domain" description="Helicase C-terminal" evidence="14">
    <location>
        <begin position="1268"/>
        <end position="1428"/>
    </location>
</feature>
<organism evidence="16 17">
    <name type="scientific">Tetradesmus obliquus</name>
    <name type="common">Green alga</name>
    <name type="synonym">Acutodesmus obliquus</name>
    <dbReference type="NCBI Taxonomy" id="3088"/>
    <lineage>
        <taxon>Eukaryota</taxon>
        <taxon>Viridiplantae</taxon>
        <taxon>Chlorophyta</taxon>
        <taxon>core chlorophytes</taxon>
        <taxon>Chlorophyceae</taxon>
        <taxon>CS clade</taxon>
        <taxon>Sphaeropleales</taxon>
        <taxon>Scenedesmaceae</taxon>
        <taxon>Tetradesmus</taxon>
    </lineage>
</organism>
<dbReference type="CDD" id="cd18003">
    <property type="entry name" value="DEXQc_SRCAP"/>
    <property type="match status" value="1"/>
</dbReference>
<dbReference type="Proteomes" id="UP001244341">
    <property type="component" value="Chromosome 11b"/>
</dbReference>
<dbReference type="InterPro" id="IPR000330">
    <property type="entry name" value="SNF2_N"/>
</dbReference>